<evidence type="ECO:0000313" key="4">
    <source>
        <dbReference type="Proteomes" id="UP000190667"/>
    </source>
</evidence>
<dbReference type="EMBL" id="MRUL01000016">
    <property type="protein sequence ID" value="OON38406.1"/>
    <property type="molecule type" value="Genomic_DNA"/>
</dbReference>
<organism evidence="3 4">
    <name type="scientific">Izhakiella australiensis</name>
    <dbReference type="NCBI Taxonomy" id="1926881"/>
    <lineage>
        <taxon>Bacteria</taxon>
        <taxon>Pseudomonadati</taxon>
        <taxon>Pseudomonadota</taxon>
        <taxon>Gammaproteobacteria</taxon>
        <taxon>Enterobacterales</taxon>
        <taxon>Erwiniaceae</taxon>
        <taxon>Izhakiella</taxon>
    </lineage>
</organism>
<proteinExistence type="predicted"/>
<gene>
    <name evidence="3" type="ORF">BTJ39_18295</name>
</gene>
<evidence type="ECO:0000256" key="1">
    <source>
        <dbReference type="SAM" id="MobiDB-lite"/>
    </source>
</evidence>
<feature type="region of interest" description="Disordered" evidence="1">
    <location>
        <begin position="147"/>
        <end position="179"/>
    </location>
</feature>
<dbReference type="Pfam" id="PF03432">
    <property type="entry name" value="Relaxase"/>
    <property type="match status" value="1"/>
</dbReference>
<name>A0A1S8YI77_9GAMM</name>
<dbReference type="Proteomes" id="UP000190667">
    <property type="component" value="Unassembled WGS sequence"/>
</dbReference>
<dbReference type="STRING" id="1926881.BTJ39_18295"/>
<keyword evidence="4" id="KW-1185">Reference proteome</keyword>
<evidence type="ECO:0000259" key="2">
    <source>
        <dbReference type="Pfam" id="PF03432"/>
    </source>
</evidence>
<dbReference type="RefSeq" id="WP_078004131.1">
    <property type="nucleotide sequence ID" value="NZ_MRUL01000016.1"/>
</dbReference>
<evidence type="ECO:0000313" key="3">
    <source>
        <dbReference type="EMBL" id="OON38406.1"/>
    </source>
</evidence>
<protein>
    <submittedName>
        <fullName evidence="3">Relaxase</fullName>
    </submittedName>
</protein>
<accession>A0A1S8YI77</accession>
<feature type="compositionally biased region" description="Basic and acidic residues" evidence="1">
    <location>
        <begin position="170"/>
        <end position="179"/>
    </location>
</feature>
<sequence length="365" mass="41482">MKGMNRIRRGKNFRGVVSYALAPAPHHSTAPLVIGGNLVGFSVEELTAEFTRTHQLREDVKKPVWHNSLRLPKGDSLTNEHWRLLADDYMKRMGFSDTHLRCYVLHDDEEGQHIHIIASRINILNGQLYLGRNENFKSTRIIQELEKDHQLTRTKGPSPSKPSQKHKKLTRNEEMMEVRTGEKASKRVIQEAIDAILVFFNEINMEDFTDELQKQNITAIANVASTGKMNGFSYEYGGIAFKGSQIGKAYAWSNLSKRIIVTQPIDTNAPVSIAITENFSTPIEVYPTATPCPANFSEYIRSRWLQWIPYLSEFFCSMKAIGSTILKPVNKTALIRKIVDDNPKPLKITEANSQDSVKKKHFKPV</sequence>
<reference evidence="3 4" key="1">
    <citation type="submission" date="2016-12" db="EMBL/GenBank/DDBJ databases">
        <title>Izhakiella australiana sp. nov. of genus Izhakiella isolated from Australian desert.</title>
        <authorList>
            <person name="Ji M."/>
        </authorList>
    </citation>
    <scope>NUCLEOTIDE SEQUENCE [LARGE SCALE GENOMIC DNA]</scope>
    <source>
        <strain evidence="3 4">D4N98</strain>
    </source>
</reference>
<dbReference type="AlphaFoldDB" id="A0A1S8YI77"/>
<comment type="caution">
    <text evidence="3">The sequence shown here is derived from an EMBL/GenBank/DDBJ whole genome shotgun (WGS) entry which is preliminary data.</text>
</comment>
<feature type="domain" description="MobA/VirD2-like nuclease" evidence="2">
    <location>
        <begin position="22"/>
        <end position="151"/>
    </location>
</feature>
<dbReference type="OrthoDB" id="915634at2"/>
<dbReference type="InterPro" id="IPR005094">
    <property type="entry name" value="Endonuclease_MobA/VirD2"/>
</dbReference>